<protein>
    <submittedName>
        <fullName evidence="5">Uncharacterized protein</fullName>
    </submittedName>
</protein>
<dbReference type="InterPro" id="IPR045450">
    <property type="entry name" value="VMAP_C"/>
</dbReference>
<feature type="domain" description="vWA-MoxR associated protein C-terminal" evidence="4">
    <location>
        <begin position="220"/>
        <end position="441"/>
    </location>
</feature>
<feature type="coiled-coil region" evidence="1">
    <location>
        <begin position="4"/>
        <end position="68"/>
    </location>
</feature>
<proteinExistence type="predicted"/>
<organism evidence="5 6">
    <name type="scientific">Coleofasciculus chthonoplastes PCC 7420</name>
    <dbReference type="NCBI Taxonomy" id="118168"/>
    <lineage>
        <taxon>Bacteria</taxon>
        <taxon>Bacillati</taxon>
        <taxon>Cyanobacteriota</taxon>
        <taxon>Cyanophyceae</taxon>
        <taxon>Coleofasciculales</taxon>
        <taxon>Coleofasciculaceae</taxon>
        <taxon>Coleofasciculus</taxon>
    </lineage>
</organism>
<evidence type="ECO:0000259" key="3">
    <source>
        <dbReference type="Pfam" id="PF19963"/>
    </source>
</evidence>
<dbReference type="Pfam" id="PF19963">
    <property type="entry name" value="VMAP-M1"/>
    <property type="match status" value="1"/>
</dbReference>
<feature type="domain" description="Effector-associated" evidence="2">
    <location>
        <begin position="4"/>
        <end position="65"/>
    </location>
</feature>
<dbReference type="Pfam" id="PF20028">
    <property type="entry name" value="VMAP-C"/>
    <property type="match status" value="1"/>
</dbReference>
<keyword evidence="1" id="KW-0175">Coiled coil</keyword>
<dbReference type="AlphaFoldDB" id="B4VQ76"/>
<name>B4VQ76_9CYAN</name>
<evidence type="ECO:0000313" key="6">
    <source>
        <dbReference type="Proteomes" id="UP000003835"/>
    </source>
</evidence>
<dbReference type="eggNOG" id="COG0265">
    <property type="taxonomic scope" value="Bacteria"/>
</dbReference>
<evidence type="ECO:0000256" key="1">
    <source>
        <dbReference type="SAM" id="Coils"/>
    </source>
</evidence>
<accession>B4VQ76</accession>
<sequence length="453" mass="52073">MVFNRSVQVRIRCLQRRFDLLEQNYTDISEQLNYESNAQNRNHLKRQLAHLEKEMTIVEEELNTLERGNVEDKTQRLMAILASVDPPTTQRIKAAYLASSPSSWSDFRPTIPPTIEQLLADLEDMPSGDSGYKRMDQFVAHLIADDQIPQSLRQQLHDWLKQNVDDIAQLLTQIKPETDPEQFYLMVWIQPSQQQKNCYFIKAWLAIPRPSSLSGSNYDYEPISLANTEAEPVSLTQIPQLLKEILIQSSQKCAISDLTLEFFLPRQLLNHDVDRWEIEISEDLLIPLGVECSVVVRSEERLSPSYCLKKKDWQKKWQRLKRLNHYPSSKLVASGDCAWNQLYVELRKEDILGCTLANVPQPMGKESVFNVILGTAIPLVIWVRCNLAHLNCSQELNQLLTCCISELPTTIKGKREAAFASHPHLRGLHIGSHLSLMWEDPDRVPPTIHYSTP</sequence>
<dbReference type="InterPro" id="IPR045438">
    <property type="entry name" value="EAD9"/>
</dbReference>
<dbReference type="OrthoDB" id="8479370at2"/>
<dbReference type="STRING" id="118168.MC7420_5524"/>
<dbReference type="EMBL" id="DS989847">
    <property type="protein sequence ID" value="EDX76090.1"/>
    <property type="molecule type" value="Genomic_DNA"/>
</dbReference>
<evidence type="ECO:0000313" key="5">
    <source>
        <dbReference type="EMBL" id="EDX76090.1"/>
    </source>
</evidence>
<evidence type="ECO:0000259" key="4">
    <source>
        <dbReference type="Pfam" id="PF20028"/>
    </source>
</evidence>
<dbReference type="RefSeq" id="WP_006100574.1">
    <property type="nucleotide sequence ID" value="NZ_DS989847.1"/>
</dbReference>
<evidence type="ECO:0000259" key="2">
    <source>
        <dbReference type="Pfam" id="PF19962"/>
    </source>
</evidence>
<gene>
    <name evidence="5" type="ORF">MC7420_5524</name>
</gene>
<keyword evidence="6" id="KW-1185">Reference proteome</keyword>
<dbReference type="Pfam" id="PF19962">
    <property type="entry name" value="EAD9"/>
    <property type="match status" value="1"/>
</dbReference>
<dbReference type="HOGENOM" id="CLU_544918_0_0_3"/>
<dbReference type="InterPro" id="IPR045440">
    <property type="entry name" value="VMAP-M1"/>
</dbReference>
<dbReference type="Proteomes" id="UP000003835">
    <property type="component" value="Unassembled WGS sequence"/>
</dbReference>
<reference evidence="5 6" key="1">
    <citation type="submission" date="2008-07" db="EMBL/GenBank/DDBJ databases">
        <authorList>
            <person name="Tandeau de Marsac N."/>
            <person name="Ferriera S."/>
            <person name="Johnson J."/>
            <person name="Kravitz S."/>
            <person name="Beeson K."/>
            <person name="Sutton G."/>
            <person name="Rogers Y.-H."/>
            <person name="Friedman R."/>
            <person name="Frazier M."/>
            <person name="Venter J.C."/>
        </authorList>
    </citation>
    <scope>NUCLEOTIDE SEQUENCE [LARGE SCALE GENOMIC DNA]</scope>
    <source>
        <strain evidence="5 6">PCC 7420</strain>
    </source>
</reference>
<feature type="domain" description="vWA-MoxR associated protein middle region 1" evidence="3">
    <location>
        <begin position="80"/>
        <end position="189"/>
    </location>
</feature>